<dbReference type="Proteomes" id="UP000187367">
    <property type="component" value="Unassembled WGS sequence"/>
</dbReference>
<feature type="region of interest" description="Disordered" evidence="1">
    <location>
        <begin position="1"/>
        <end position="25"/>
    </location>
</feature>
<protein>
    <submittedName>
        <fullName evidence="2">Uncharacterized protein</fullName>
    </submittedName>
</protein>
<name>A0A1R1RJZ1_9BACI</name>
<evidence type="ECO:0000256" key="1">
    <source>
        <dbReference type="SAM" id="MobiDB-lite"/>
    </source>
</evidence>
<gene>
    <name evidence="2" type="ORF">BW143_12970</name>
</gene>
<organism evidence="2 3">
    <name type="scientific">Bacillus swezeyi</name>
    <dbReference type="NCBI Taxonomy" id="1925020"/>
    <lineage>
        <taxon>Bacteria</taxon>
        <taxon>Bacillati</taxon>
        <taxon>Bacillota</taxon>
        <taxon>Bacilli</taxon>
        <taxon>Bacillales</taxon>
        <taxon>Bacillaceae</taxon>
        <taxon>Bacillus</taxon>
    </lineage>
</organism>
<reference evidence="2 3" key="1">
    <citation type="submission" date="2017-01" db="EMBL/GenBank/DDBJ databases">
        <title>Bacillus phylogenomics.</title>
        <authorList>
            <person name="Dunlap C."/>
        </authorList>
    </citation>
    <scope>NUCLEOTIDE SEQUENCE [LARGE SCALE GENOMIC DNA]</scope>
    <source>
        <strain evidence="2 3">NRRL B-41282</strain>
    </source>
</reference>
<keyword evidence="3" id="KW-1185">Reference proteome</keyword>
<dbReference type="EMBL" id="MTJL01000024">
    <property type="protein sequence ID" value="OMI04772.1"/>
    <property type="molecule type" value="Genomic_DNA"/>
</dbReference>
<proteinExistence type="predicted"/>
<evidence type="ECO:0000313" key="3">
    <source>
        <dbReference type="Proteomes" id="UP000187367"/>
    </source>
</evidence>
<comment type="caution">
    <text evidence="2">The sequence shown here is derived from an EMBL/GenBank/DDBJ whole genome shotgun (WGS) entry which is preliminary data.</text>
</comment>
<accession>A0A1R1QJD9</accession>
<sequence length="60" mass="6692">MPGKRSGESVPNAEAPENGPRQHKTVRVVHGNMARMQGGIVHIWLLGYEISRKKSWILAD</sequence>
<dbReference type="AlphaFoldDB" id="A0A1R1RJZ1"/>
<evidence type="ECO:0000313" key="2">
    <source>
        <dbReference type="EMBL" id="OMI04772.1"/>
    </source>
</evidence>
<accession>A0A1R1RJZ1</accession>